<keyword evidence="2" id="KW-1185">Reference proteome</keyword>
<organism evidence="1 2">
    <name type="scientific">Schizophyllum amplum</name>
    <dbReference type="NCBI Taxonomy" id="97359"/>
    <lineage>
        <taxon>Eukaryota</taxon>
        <taxon>Fungi</taxon>
        <taxon>Dikarya</taxon>
        <taxon>Basidiomycota</taxon>
        <taxon>Agaricomycotina</taxon>
        <taxon>Agaricomycetes</taxon>
        <taxon>Agaricomycetidae</taxon>
        <taxon>Agaricales</taxon>
        <taxon>Schizophyllaceae</taxon>
        <taxon>Schizophyllum</taxon>
    </lineage>
</organism>
<name>A0A550CEZ5_9AGAR</name>
<sequence length="146" mass="15732">MHDRRIECRTDTSNARPARRMHDRRIDIKRGLGCGITRGCESAKTHLDLRRPAFLFFHFATLRSALVPPERGAHARVVERGAHVGGEDGEVADVEGGGFVREGAVALEDDRRGVAEEERGPEGGGAHAGDVFVGGGFCEFVRLGGG</sequence>
<evidence type="ECO:0000313" key="2">
    <source>
        <dbReference type="Proteomes" id="UP000320762"/>
    </source>
</evidence>
<protein>
    <submittedName>
        <fullName evidence="1">Uncharacterized protein</fullName>
    </submittedName>
</protein>
<dbReference type="AlphaFoldDB" id="A0A550CEZ5"/>
<gene>
    <name evidence="1" type="ORF">BD626DRAFT_494196</name>
</gene>
<comment type="caution">
    <text evidence="1">The sequence shown here is derived from an EMBL/GenBank/DDBJ whole genome shotgun (WGS) entry which is preliminary data.</text>
</comment>
<dbReference type="Proteomes" id="UP000320762">
    <property type="component" value="Unassembled WGS sequence"/>
</dbReference>
<reference evidence="1 2" key="1">
    <citation type="journal article" date="2019" name="New Phytol.">
        <title>Comparative genomics reveals unique wood-decay strategies and fruiting body development in the Schizophyllaceae.</title>
        <authorList>
            <person name="Almasi E."/>
            <person name="Sahu N."/>
            <person name="Krizsan K."/>
            <person name="Balint B."/>
            <person name="Kovacs G.M."/>
            <person name="Kiss B."/>
            <person name="Cseklye J."/>
            <person name="Drula E."/>
            <person name="Henrissat B."/>
            <person name="Nagy I."/>
            <person name="Chovatia M."/>
            <person name="Adam C."/>
            <person name="LaButti K."/>
            <person name="Lipzen A."/>
            <person name="Riley R."/>
            <person name="Grigoriev I.V."/>
            <person name="Nagy L.G."/>
        </authorList>
    </citation>
    <scope>NUCLEOTIDE SEQUENCE [LARGE SCALE GENOMIC DNA]</scope>
    <source>
        <strain evidence="1 2">NL-1724</strain>
    </source>
</reference>
<proteinExistence type="predicted"/>
<evidence type="ECO:0000313" key="1">
    <source>
        <dbReference type="EMBL" id="TRM63383.1"/>
    </source>
</evidence>
<dbReference type="EMBL" id="VDMD01000009">
    <property type="protein sequence ID" value="TRM63383.1"/>
    <property type="molecule type" value="Genomic_DNA"/>
</dbReference>
<accession>A0A550CEZ5</accession>